<keyword evidence="6" id="KW-1185">Reference proteome</keyword>
<protein>
    <recommendedName>
        <fullName evidence="1">peptidylprolyl isomerase</fullName>
        <ecNumber evidence="1">5.2.1.8</ecNumber>
    </recommendedName>
</protein>
<accession>A0A1G8ZPE3</accession>
<dbReference type="AlphaFoldDB" id="A0A1G8ZPE3"/>
<dbReference type="InterPro" id="IPR002130">
    <property type="entry name" value="Cyclophilin-type_PPIase_dom"/>
</dbReference>
<evidence type="ECO:0000256" key="3">
    <source>
        <dbReference type="ARBA" id="ARBA00023235"/>
    </source>
</evidence>
<dbReference type="EMBL" id="FNFO01000002">
    <property type="protein sequence ID" value="SDK16992.1"/>
    <property type="molecule type" value="Genomic_DNA"/>
</dbReference>
<dbReference type="Proteomes" id="UP000198510">
    <property type="component" value="Unassembled WGS sequence"/>
</dbReference>
<dbReference type="PROSITE" id="PS50072">
    <property type="entry name" value="CSA_PPIASE_2"/>
    <property type="match status" value="1"/>
</dbReference>
<dbReference type="Pfam" id="PF00160">
    <property type="entry name" value="Pro_isomerase"/>
    <property type="match status" value="1"/>
</dbReference>
<dbReference type="PANTHER" id="PTHR45625">
    <property type="entry name" value="PEPTIDYL-PROLYL CIS-TRANS ISOMERASE-RELATED"/>
    <property type="match status" value="1"/>
</dbReference>
<feature type="domain" description="PPIase cyclophilin-type" evidence="4">
    <location>
        <begin position="61"/>
        <end position="240"/>
    </location>
</feature>
<evidence type="ECO:0000259" key="4">
    <source>
        <dbReference type="PROSITE" id="PS50072"/>
    </source>
</evidence>
<evidence type="ECO:0000313" key="6">
    <source>
        <dbReference type="Proteomes" id="UP000198510"/>
    </source>
</evidence>
<sequence>MSLLAGLASCGPDGAKSGVTSAMNNSAAPDTAADATTESLKLDDQTAPAFLRRYAKEHPENQVVMKTELGDIKVRLYDDTPIHRANLLWLIENDDFPQCAFYRIIKGYMIQAGNIGFYKTKLGKYKIPAEIKAQHFHRRGALAMAAYEEDSVSLKSSSRDFFIVQGEVYEPRVLEALEKQENLQLSATQREAYTTVGGAPALDGHYTVFGEVMEGMEVVDRIAALKVDDHDWPLEDIEVTLEIVK</sequence>
<dbReference type="EC" id="5.2.1.8" evidence="1"/>
<evidence type="ECO:0000256" key="2">
    <source>
        <dbReference type="ARBA" id="ARBA00023110"/>
    </source>
</evidence>
<keyword evidence="2" id="KW-0697">Rotamase</keyword>
<proteinExistence type="predicted"/>
<gene>
    <name evidence="5" type="ORF">SAMN05421823_10249</name>
</gene>
<dbReference type="Gene3D" id="2.40.100.10">
    <property type="entry name" value="Cyclophilin-like"/>
    <property type="match status" value="1"/>
</dbReference>
<dbReference type="SUPFAM" id="SSF50891">
    <property type="entry name" value="Cyclophilin-like"/>
    <property type="match status" value="1"/>
</dbReference>
<dbReference type="GO" id="GO:0003755">
    <property type="term" value="F:peptidyl-prolyl cis-trans isomerase activity"/>
    <property type="evidence" value="ECO:0007669"/>
    <property type="project" value="UniProtKB-KW"/>
</dbReference>
<organism evidence="5 6">
    <name type="scientific">Catalinimonas alkaloidigena</name>
    <dbReference type="NCBI Taxonomy" id="1075417"/>
    <lineage>
        <taxon>Bacteria</taxon>
        <taxon>Pseudomonadati</taxon>
        <taxon>Bacteroidota</taxon>
        <taxon>Cytophagia</taxon>
        <taxon>Cytophagales</taxon>
        <taxon>Catalimonadaceae</taxon>
        <taxon>Catalinimonas</taxon>
    </lineage>
</organism>
<evidence type="ECO:0000313" key="5">
    <source>
        <dbReference type="EMBL" id="SDK16992.1"/>
    </source>
</evidence>
<dbReference type="STRING" id="1075417.SAMN05421823_10249"/>
<keyword evidence="3 5" id="KW-0413">Isomerase</keyword>
<name>A0A1G8ZPE3_9BACT</name>
<evidence type="ECO:0000256" key="1">
    <source>
        <dbReference type="ARBA" id="ARBA00013194"/>
    </source>
</evidence>
<dbReference type="InterPro" id="IPR044666">
    <property type="entry name" value="Cyclophilin_A-like"/>
</dbReference>
<dbReference type="PANTHER" id="PTHR45625:SF4">
    <property type="entry name" value="PEPTIDYLPROLYL ISOMERASE DOMAIN AND WD REPEAT-CONTAINING PROTEIN 1"/>
    <property type="match status" value="1"/>
</dbReference>
<reference evidence="5 6" key="1">
    <citation type="submission" date="2016-10" db="EMBL/GenBank/DDBJ databases">
        <authorList>
            <person name="de Groot N.N."/>
        </authorList>
    </citation>
    <scope>NUCLEOTIDE SEQUENCE [LARGE SCALE GENOMIC DNA]</scope>
    <source>
        <strain evidence="5 6">DSM 25186</strain>
    </source>
</reference>
<dbReference type="InterPro" id="IPR029000">
    <property type="entry name" value="Cyclophilin-like_dom_sf"/>
</dbReference>